<comment type="function">
    <text evidence="13">Accessory subunit of the mitochondrial membrane respiratory chain NADH dehydrogenase (Complex I), that is believed to be not involved in catalysis. Required for proper complex I assembly. Complex I functions in the transfer of electrons from NADH to the respiratory chain. The immediate electron acceptor for the enzyme is believed to be ubiquinone.</text>
</comment>
<sequence length="125" mass="14898">MASHASRAAAVARQVKPMMSNNPEAARRRVIQLYKAWYREIPETVRQFQLDLTVKQCREKLREMFMKNAHVKDPRAIDLLVIKGKMELEETIQVWKQRTHVMRYFQESEKPPKTDFLSKFYEGKD</sequence>
<evidence type="ECO:0000256" key="10">
    <source>
        <dbReference type="ARBA" id="ARBA00023136"/>
    </source>
</evidence>
<dbReference type="InterPro" id="IPR008011">
    <property type="entry name" value="Complex1_LYR_dom"/>
</dbReference>
<accession>A0A8B7XY86</accession>
<dbReference type="GO" id="GO:0005743">
    <property type="term" value="C:mitochondrial inner membrane"/>
    <property type="evidence" value="ECO:0007669"/>
    <property type="project" value="UniProtKB-SubCell"/>
</dbReference>
<evidence type="ECO:0000313" key="16">
    <source>
        <dbReference type="RefSeq" id="XP_022084995.1"/>
    </source>
</evidence>
<dbReference type="AlphaFoldDB" id="A0A8B7XY86"/>
<dbReference type="PIRSF" id="PIRSF006643">
    <property type="entry name" value="NDUA6"/>
    <property type="match status" value="1"/>
</dbReference>
<dbReference type="InterPro" id="IPR016488">
    <property type="entry name" value="NADH_Ub_cplx-1_asu_su-6"/>
</dbReference>
<dbReference type="CTD" id="4700"/>
<dbReference type="RefSeq" id="XP_022084995.1">
    <property type="nucleotide sequence ID" value="XM_022229303.1"/>
</dbReference>
<comment type="similarity">
    <text evidence="2">Belongs to the complex I LYR family.</text>
</comment>
<evidence type="ECO:0000256" key="7">
    <source>
        <dbReference type="ARBA" id="ARBA00022792"/>
    </source>
</evidence>
<evidence type="ECO:0000256" key="8">
    <source>
        <dbReference type="ARBA" id="ARBA00022982"/>
    </source>
</evidence>
<dbReference type="OMA" id="FWKQTTH"/>
<evidence type="ECO:0000256" key="3">
    <source>
        <dbReference type="ARBA" id="ARBA00011790"/>
    </source>
</evidence>
<evidence type="ECO:0000256" key="5">
    <source>
        <dbReference type="ARBA" id="ARBA00022448"/>
    </source>
</evidence>
<dbReference type="GO" id="GO:0006979">
    <property type="term" value="P:response to oxidative stress"/>
    <property type="evidence" value="ECO:0007669"/>
    <property type="project" value="TreeGrafter"/>
</dbReference>
<feature type="domain" description="Complex 1 LYR protein" evidence="14">
    <location>
        <begin position="36"/>
        <end position="90"/>
    </location>
</feature>
<gene>
    <name evidence="16" type="primary">LOC110976219</name>
</gene>
<dbReference type="Proteomes" id="UP000694845">
    <property type="component" value="Unplaced"/>
</dbReference>
<protein>
    <recommendedName>
        <fullName evidence="4">NADH dehydrogenase [ubiquinone] 1 alpha subcomplex subunit 6</fullName>
    </recommendedName>
    <alternativeName>
        <fullName evidence="11">Complex I-B14</fullName>
    </alternativeName>
    <alternativeName>
        <fullName evidence="12">NADH-ubiquinone oxidoreductase B14 subunit</fullName>
    </alternativeName>
</protein>
<evidence type="ECO:0000256" key="4">
    <source>
        <dbReference type="ARBA" id="ARBA00016386"/>
    </source>
</evidence>
<evidence type="ECO:0000256" key="9">
    <source>
        <dbReference type="ARBA" id="ARBA00023128"/>
    </source>
</evidence>
<keyword evidence="5" id="KW-0813">Transport</keyword>
<evidence type="ECO:0000313" key="15">
    <source>
        <dbReference type="Proteomes" id="UP000694845"/>
    </source>
</evidence>
<organism evidence="15 16">
    <name type="scientific">Acanthaster planci</name>
    <name type="common">Crown-of-thorns starfish</name>
    <dbReference type="NCBI Taxonomy" id="133434"/>
    <lineage>
        <taxon>Eukaryota</taxon>
        <taxon>Metazoa</taxon>
        <taxon>Echinodermata</taxon>
        <taxon>Eleutherozoa</taxon>
        <taxon>Asterozoa</taxon>
        <taxon>Asteroidea</taxon>
        <taxon>Valvatacea</taxon>
        <taxon>Valvatida</taxon>
        <taxon>Acanthasteridae</taxon>
        <taxon>Acanthaster</taxon>
    </lineage>
</organism>
<comment type="subcellular location">
    <subcellularLocation>
        <location evidence="1">Mitochondrion inner membrane</location>
        <topology evidence="1">Peripheral membrane protein</topology>
        <orientation evidence="1">Matrix side</orientation>
    </subcellularLocation>
</comment>
<dbReference type="PANTHER" id="PTHR12964:SF0">
    <property type="entry name" value="NADH DEHYDROGENASE [UBIQUINONE] 1 ALPHA SUBCOMPLEX SUBUNIT 6"/>
    <property type="match status" value="1"/>
</dbReference>
<dbReference type="KEGG" id="aplc:110976219"/>
<dbReference type="GO" id="GO:0045271">
    <property type="term" value="C:respiratory chain complex I"/>
    <property type="evidence" value="ECO:0007669"/>
    <property type="project" value="InterPro"/>
</dbReference>
<evidence type="ECO:0000256" key="2">
    <source>
        <dbReference type="ARBA" id="ARBA00009508"/>
    </source>
</evidence>
<dbReference type="GeneID" id="110976219"/>
<keyword evidence="10" id="KW-0472">Membrane</keyword>
<keyword evidence="7" id="KW-0999">Mitochondrion inner membrane</keyword>
<evidence type="ECO:0000256" key="11">
    <source>
        <dbReference type="ARBA" id="ARBA00030213"/>
    </source>
</evidence>
<dbReference type="Pfam" id="PF05347">
    <property type="entry name" value="Complex1_LYR"/>
    <property type="match status" value="1"/>
</dbReference>
<dbReference type="OrthoDB" id="14535at2759"/>
<reference evidence="16" key="1">
    <citation type="submission" date="2025-08" db="UniProtKB">
        <authorList>
            <consortium name="RefSeq"/>
        </authorList>
    </citation>
    <scope>IDENTIFICATION</scope>
</reference>
<evidence type="ECO:0000256" key="13">
    <source>
        <dbReference type="ARBA" id="ARBA00046116"/>
    </source>
</evidence>
<dbReference type="CDD" id="cd20266">
    <property type="entry name" value="Complex1_LYR_NDUFA6_LYRM6"/>
    <property type="match status" value="1"/>
</dbReference>
<proteinExistence type="inferred from homology"/>
<keyword evidence="6" id="KW-0679">Respiratory chain</keyword>
<evidence type="ECO:0000256" key="1">
    <source>
        <dbReference type="ARBA" id="ARBA00004443"/>
    </source>
</evidence>
<keyword evidence="8" id="KW-0249">Electron transport</keyword>
<keyword evidence="15" id="KW-1185">Reference proteome</keyword>
<dbReference type="InterPro" id="IPR045299">
    <property type="entry name" value="Complex1_LYR_NDUFA6_LYRM6"/>
</dbReference>
<evidence type="ECO:0000256" key="12">
    <source>
        <dbReference type="ARBA" id="ARBA00032352"/>
    </source>
</evidence>
<keyword evidence="9" id="KW-0496">Mitochondrion</keyword>
<dbReference type="PANTHER" id="PTHR12964">
    <property type="entry name" value="NADH-UBIQUINONE OXIDOREDUCTASE B14 SUBUNIT"/>
    <property type="match status" value="1"/>
</dbReference>
<evidence type="ECO:0000259" key="14">
    <source>
        <dbReference type="Pfam" id="PF05347"/>
    </source>
</evidence>
<name>A0A8B7XY86_ACAPL</name>
<comment type="subunit">
    <text evidence="3">Mammalian complex I is composed of 45 different subunits.</text>
</comment>
<evidence type="ECO:0000256" key="6">
    <source>
        <dbReference type="ARBA" id="ARBA00022660"/>
    </source>
</evidence>